<dbReference type="InterPro" id="IPR038122">
    <property type="entry name" value="PFU_sf"/>
</dbReference>
<dbReference type="STRING" id="31234.E3MY94"/>
<keyword evidence="3" id="KW-0677">Repeat</keyword>
<evidence type="ECO:0000313" key="6">
    <source>
        <dbReference type="EMBL" id="EFP11951.1"/>
    </source>
</evidence>
<dbReference type="EMBL" id="DS268495">
    <property type="protein sequence ID" value="EFP11951.1"/>
    <property type="molecule type" value="Genomic_DNA"/>
</dbReference>
<evidence type="ECO:0000259" key="5">
    <source>
        <dbReference type="PROSITE" id="PS51394"/>
    </source>
</evidence>
<feature type="domain" description="PFU" evidence="5">
    <location>
        <begin position="323"/>
        <end position="415"/>
    </location>
</feature>
<dbReference type="GO" id="GO:0005737">
    <property type="term" value="C:cytoplasm"/>
    <property type="evidence" value="ECO:0007669"/>
    <property type="project" value="TreeGrafter"/>
</dbReference>
<evidence type="ECO:0000313" key="7">
    <source>
        <dbReference type="Proteomes" id="UP000008281"/>
    </source>
</evidence>
<proteinExistence type="predicted"/>
<evidence type="ECO:0000256" key="4">
    <source>
        <dbReference type="PROSITE-ProRule" id="PRU00221"/>
    </source>
</evidence>
<dbReference type="AlphaFoldDB" id="E3MY94"/>
<dbReference type="Gene3D" id="3.10.20.870">
    <property type="entry name" value="PFU (PLAA family ubiquitin binding), C-terminal domain"/>
    <property type="match status" value="1"/>
</dbReference>
<dbReference type="InterPro" id="IPR015943">
    <property type="entry name" value="WD40/YVTN_repeat-like_dom_sf"/>
</dbReference>
<sequence>MADSTITEDAIDASSPSSIQNIKSYAISQVLEAHKTGAMTLALTHLGTLISGGRDGTVQWWCKSREKYVKALAFTHPKTLVVHSIAYAHLEDGWRLFVGRKDGSIAVYASGSYEPVQIFKENTQSVCCLHVNQNATHMLSGSCDSNVFIFPIAELNKSSFTVLKCVGHTLSVWALASFPNVPDIYLTASADTTVRLWNRNITVAIFKGHKDVVRALAVLSKDCFLSAGNDGTILHWDIPSSSILGKFSTCAHNFIYSMTVSDSHILTTGENGTLEFWAMLHAKSGGKLTIASEKVIRLPSASTWDAKVLPNSDIAIAGSDGRIYIMSNDPERQASQELRRKFDAEVASKKKGIKENTVTFKVEVDDGTNQLDLHYRKGTDPGLCAQEFIKENNLPMYFLEEIIEFIKEEVPEASL</sequence>
<evidence type="ECO:0000256" key="1">
    <source>
        <dbReference type="ARBA" id="ARBA00022490"/>
    </source>
</evidence>
<dbReference type="GO" id="GO:0005634">
    <property type="term" value="C:nucleus"/>
    <property type="evidence" value="ECO:0007669"/>
    <property type="project" value="TreeGrafter"/>
</dbReference>
<dbReference type="eggNOG" id="KOG0301">
    <property type="taxonomic scope" value="Eukaryota"/>
</dbReference>
<dbReference type="SUPFAM" id="SSF50978">
    <property type="entry name" value="WD40 repeat-like"/>
    <property type="match status" value="1"/>
</dbReference>
<keyword evidence="1" id="KW-0963">Cytoplasm</keyword>
<dbReference type="SMART" id="SM00320">
    <property type="entry name" value="WD40"/>
    <property type="match status" value="6"/>
</dbReference>
<dbReference type="Pfam" id="PF00400">
    <property type="entry name" value="WD40"/>
    <property type="match status" value="4"/>
</dbReference>
<dbReference type="PROSITE" id="PS51394">
    <property type="entry name" value="PFU"/>
    <property type="match status" value="1"/>
</dbReference>
<accession>E3MY94</accession>
<organism evidence="7">
    <name type="scientific">Caenorhabditis remanei</name>
    <name type="common">Caenorhabditis vulgaris</name>
    <dbReference type="NCBI Taxonomy" id="31234"/>
    <lineage>
        <taxon>Eukaryota</taxon>
        <taxon>Metazoa</taxon>
        <taxon>Ecdysozoa</taxon>
        <taxon>Nematoda</taxon>
        <taxon>Chromadorea</taxon>
        <taxon>Rhabditida</taxon>
        <taxon>Rhabditina</taxon>
        <taxon>Rhabditomorpha</taxon>
        <taxon>Rhabditoidea</taxon>
        <taxon>Rhabditidae</taxon>
        <taxon>Peloderinae</taxon>
        <taxon>Caenorhabditis</taxon>
    </lineage>
</organism>
<dbReference type="InterPro" id="IPR001680">
    <property type="entry name" value="WD40_rpt"/>
</dbReference>
<dbReference type="HOGENOM" id="CLU_662658_0_0_1"/>
<dbReference type="GO" id="GO:0043161">
    <property type="term" value="P:proteasome-mediated ubiquitin-dependent protein catabolic process"/>
    <property type="evidence" value="ECO:0007669"/>
    <property type="project" value="TreeGrafter"/>
</dbReference>
<dbReference type="PANTHER" id="PTHR19849:SF0">
    <property type="entry name" value="PHOSPHOLIPASE A-2-ACTIVATING PROTEIN"/>
    <property type="match status" value="1"/>
</dbReference>
<dbReference type="PANTHER" id="PTHR19849">
    <property type="entry name" value="PHOSPHOLIPASE A-2-ACTIVATING PROTEIN"/>
    <property type="match status" value="1"/>
</dbReference>
<dbReference type="GO" id="GO:0043130">
    <property type="term" value="F:ubiquitin binding"/>
    <property type="evidence" value="ECO:0007669"/>
    <property type="project" value="TreeGrafter"/>
</dbReference>
<feature type="repeat" description="WD" evidence="4">
    <location>
        <begin position="165"/>
        <end position="198"/>
    </location>
</feature>
<keyword evidence="2 4" id="KW-0853">WD repeat</keyword>
<evidence type="ECO:0000256" key="3">
    <source>
        <dbReference type="ARBA" id="ARBA00022737"/>
    </source>
</evidence>
<name>E3MY94_CAERE</name>
<dbReference type="OrthoDB" id="10255630at2759"/>
<keyword evidence="7" id="KW-1185">Reference proteome</keyword>
<dbReference type="InterPro" id="IPR036322">
    <property type="entry name" value="WD40_repeat_dom_sf"/>
</dbReference>
<dbReference type="PROSITE" id="PS50082">
    <property type="entry name" value="WD_REPEATS_2"/>
    <property type="match status" value="2"/>
</dbReference>
<dbReference type="Gene3D" id="2.130.10.10">
    <property type="entry name" value="YVTN repeat-like/Quinoprotein amine dehydrogenase"/>
    <property type="match status" value="1"/>
</dbReference>
<dbReference type="Proteomes" id="UP000008281">
    <property type="component" value="Unassembled WGS sequence"/>
</dbReference>
<dbReference type="InParanoid" id="E3MY94"/>
<evidence type="ECO:0000256" key="2">
    <source>
        <dbReference type="ARBA" id="ARBA00022574"/>
    </source>
</evidence>
<reference evidence="6" key="1">
    <citation type="submission" date="2007-07" db="EMBL/GenBank/DDBJ databases">
        <title>PCAP assembly of the Caenorhabditis remanei genome.</title>
        <authorList>
            <consortium name="The Caenorhabditis remanei Sequencing Consortium"/>
            <person name="Wilson R.K."/>
        </authorList>
    </citation>
    <scope>NUCLEOTIDE SEQUENCE [LARGE SCALE GENOMIC DNA]</scope>
    <source>
        <strain evidence="6">PB4641</strain>
    </source>
</reference>
<dbReference type="InterPro" id="IPR015155">
    <property type="entry name" value="PFU"/>
</dbReference>
<feature type="repeat" description="WD" evidence="4">
    <location>
        <begin position="206"/>
        <end position="246"/>
    </location>
</feature>
<dbReference type="Pfam" id="PF09070">
    <property type="entry name" value="PFU"/>
    <property type="match status" value="1"/>
</dbReference>
<gene>
    <name evidence="6" type="ORF">CRE_31373</name>
</gene>
<protein>
    <recommendedName>
        <fullName evidence="5">PFU domain-containing protein</fullName>
    </recommendedName>
</protein>
<dbReference type="GO" id="GO:0010992">
    <property type="term" value="P:ubiquitin recycling"/>
    <property type="evidence" value="ECO:0007669"/>
    <property type="project" value="TreeGrafter"/>
</dbReference>